<feature type="region of interest" description="Disordered" evidence="1">
    <location>
        <begin position="689"/>
        <end position="863"/>
    </location>
</feature>
<dbReference type="Proteomes" id="UP000193067">
    <property type="component" value="Unassembled WGS sequence"/>
</dbReference>
<dbReference type="PANTHER" id="PTHR11081:SF75">
    <property type="entry name" value="ENDONUCLEASE, PUTATIVE (AFU_ORTHOLOGUE AFUA_3G13260)-RELATED"/>
    <property type="match status" value="1"/>
</dbReference>
<dbReference type="SUPFAM" id="SSF88723">
    <property type="entry name" value="PIN domain-like"/>
    <property type="match status" value="1"/>
</dbReference>
<dbReference type="SMART" id="SM00484">
    <property type="entry name" value="XPGI"/>
    <property type="match status" value="1"/>
</dbReference>
<dbReference type="OrthoDB" id="2959108at2759"/>
<feature type="region of interest" description="Disordered" evidence="1">
    <location>
        <begin position="567"/>
        <end position="594"/>
    </location>
</feature>
<feature type="compositionally biased region" description="Basic and acidic residues" evidence="1">
    <location>
        <begin position="410"/>
        <end position="423"/>
    </location>
</feature>
<gene>
    <name evidence="3" type="ORF">PYCCODRAFT_1455090</name>
</gene>
<feature type="region of interest" description="Disordered" evidence="1">
    <location>
        <begin position="402"/>
        <end position="423"/>
    </location>
</feature>
<organism evidence="3 4">
    <name type="scientific">Trametes coccinea (strain BRFM310)</name>
    <name type="common">Pycnoporus coccineus</name>
    <dbReference type="NCBI Taxonomy" id="1353009"/>
    <lineage>
        <taxon>Eukaryota</taxon>
        <taxon>Fungi</taxon>
        <taxon>Dikarya</taxon>
        <taxon>Basidiomycota</taxon>
        <taxon>Agaricomycotina</taxon>
        <taxon>Agaricomycetes</taxon>
        <taxon>Polyporales</taxon>
        <taxon>Polyporaceae</taxon>
        <taxon>Trametes</taxon>
    </lineage>
</organism>
<feature type="compositionally biased region" description="Acidic residues" evidence="1">
    <location>
        <begin position="919"/>
        <end position="930"/>
    </location>
</feature>
<dbReference type="PRINTS" id="PR00853">
    <property type="entry name" value="XPGRADSUPER"/>
</dbReference>
<feature type="compositionally biased region" description="Polar residues" evidence="1">
    <location>
        <begin position="150"/>
        <end position="160"/>
    </location>
</feature>
<feature type="compositionally biased region" description="Basic and acidic residues" evidence="1">
    <location>
        <begin position="761"/>
        <end position="773"/>
    </location>
</feature>
<feature type="compositionally biased region" description="Polar residues" evidence="1">
    <location>
        <begin position="953"/>
        <end position="966"/>
    </location>
</feature>
<evidence type="ECO:0000259" key="2">
    <source>
        <dbReference type="SMART" id="SM00484"/>
    </source>
</evidence>
<evidence type="ECO:0000256" key="1">
    <source>
        <dbReference type="SAM" id="MobiDB-lite"/>
    </source>
</evidence>
<dbReference type="Pfam" id="PF00867">
    <property type="entry name" value="XPG_I"/>
    <property type="match status" value="1"/>
</dbReference>
<name>A0A1Y2I8N4_TRAC3</name>
<sequence length="966" mass="106087">MGVSGLWTVSINPAPDILNHRLTAFRGNAQVLNKAGMTRSLFNLAIVEIRTLFSRLCRLSKMPFSVLFVFDGRSRPHVKRGSSRMGKSGSHNLAKDFKQLIKLFGMDWREAKGEAEAQLAWLNRQGIIGAIISDDVSAWSSKTRLSVSTKLTGNKSNPALNANGKPSEHHANVYTSDAIENHPEVGLTHGGMVLIALVSGGDYDSGIRGAGPDAGHALARLGYGDQLLAACDNFSPEEFQAWLPQWRDRMTRELQTNENGLLPRRHLSLTIRNTFPPMDSLKKYARPAVFENQTRQINDRRGIDLPALAAFCEAHFTEWGHASGILKRFHNLVYEGVIMAVFKASANEADKREREREIAAGRRPCDVRLVGTPAALVKRCAAPPRKRSSDKDAQMEAIAAAFVNRGTPGPEERPDEALDLRAGGVRDERDRLVVAVHGTRKHTSTDQLLEYRVEVSVKQLVDFVESRIKGKHSEAGARPGSSHAGGKGKEKRRSRRYEDTGSEDEGDQHQELLDGLVEGSEDGTDGGGGIGRAKGEGDPRANMRIWVPASIIRHVHTELIAEYENQQVAKKTKSSTKRKSAGKGKARRKGNTLEDDVVRGNPYASFVPPSDNFEIDLGKEVSSSLPLRGKCGFVFTWPDPDNPDELIVDTEARDDLWTMVDYAEIERTGMLVYREGDGIFATFAGPSARLAARPSQTRARRKAQGAAVGQEKLAEPAKRRSGKGKERAEPSHKRLTGHSVAHERDEEGSDHSDAGWSLYTDYRKQSQESHDSTRASSRGVKADKGAVRASSSQLSAAVRALEKGKSRLGARESDDEEAIPSRPTKRRKTSLAFSVLVDPDGLRDSSEEPELPRRPPRRHSPALTDILEVENLIAFSKSPSPAYILPWSLVQGPPPSSSPAPIPSSSQTAPTAQRKSLPFDDEVIEISSDSDDGKLATGGSLSDDDLEWWQRPPFNNQPSLHSQRRA</sequence>
<dbReference type="InterPro" id="IPR029060">
    <property type="entry name" value="PIN-like_dom_sf"/>
</dbReference>
<feature type="region of interest" description="Disordered" evidence="1">
    <location>
        <begin position="887"/>
        <end position="966"/>
    </location>
</feature>
<proteinExistence type="predicted"/>
<feature type="domain" description="XPG-I" evidence="2">
    <location>
        <begin position="102"/>
        <end position="179"/>
    </location>
</feature>
<dbReference type="InterPro" id="IPR036279">
    <property type="entry name" value="5-3_exonuclease_C_sf"/>
</dbReference>
<dbReference type="CDD" id="cd09870">
    <property type="entry name" value="PIN_YEN1"/>
    <property type="match status" value="1"/>
</dbReference>
<dbReference type="GO" id="GO:0017108">
    <property type="term" value="F:5'-flap endonuclease activity"/>
    <property type="evidence" value="ECO:0007669"/>
    <property type="project" value="TreeGrafter"/>
</dbReference>
<protein>
    <recommendedName>
        <fullName evidence="2">XPG-I domain-containing protein</fullName>
    </recommendedName>
</protein>
<dbReference type="AlphaFoldDB" id="A0A1Y2I8N4"/>
<feature type="region of interest" description="Disordered" evidence="1">
    <location>
        <begin position="150"/>
        <end position="169"/>
    </location>
</feature>
<feature type="region of interest" description="Disordered" evidence="1">
    <location>
        <begin position="470"/>
        <end position="539"/>
    </location>
</feature>
<dbReference type="InterPro" id="IPR006086">
    <property type="entry name" value="XPG-I_dom"/>
</dbReference>
<feature type="compositionally biased region" description="Basic residues" evidence="1">
    <location>
        <begin position="570"/>
        <end position="590"/>
    </location>
</feature>
<feature type="compositionally biased region" description="Basic and acidic residues" evidence="1">
    <location>
        <begin position="800"/>
        <end position="812"/>
    </location>
</feature>
<dbReference type="GO" id="GO:0006281">
    <property type="term" value="P:DNA repair"/>
    <property type="evidence" value="ECO:0007669"/>
    <property type="project" value="UniProtKB-ARBA"/>
</dbReference>
<dbReference type="PANTHER" id="PTHR11081">
    <property type="entry name" value="FLAP ENDONUCLEASE FAMILY MEMBER"/>
    <property type="match status" value="1"/>
</dbReference>
<dbReference type="EMBL" id="KZ084158">
    <property type="protein sequence ID" value="OSC97073.1"/>
    <property type="molecule type" value="Genomic_DNA"/>
</dbReference>
<feature type="compositionally biased region" description="Basic and acidic residues" evidence="1">
    <location>
        <begin position="840"/>
        <end position="853"/>
    </location>
</feature>
<dbReference type="Gene3D" id="3.40.50.1010">
    <property type="entry name" value="5'-nuclease"/>
    <property type="match status" value="1"/>
</dbReference>
<feature type="compositionally biased region" description="Basic and acidic residues" evidence="1">
    <location>
        <begin position="740"/>
        <end position="753"/>
    </location>
</feature>
<feature type="compositionally biased region" description="Basic and acidic residues" evidence="1">
    <location>
        <begin position="712"/>
        <end position="732"/>
    </location>
</feature>
<dbReference type="SUPFAM" id="SSF47807">
    <property type="entry name" value="5' to 3' exonuclease, C-terminal subdomain"/>
    <property type="match status" value="1"/>
</dbReference>
<feature type="compositionally biased region" description="Pro residues" evidence="1">
    <location>
        <begin position="892"/>
        <end position="902"/>
    </location>
</feature>
<reference evidence="3 4" key="1">
    <citation type="journal article" date="2015" name="Biotechnol. Biofuels">
        <title>Enhanced degradation of softwood versus hardwood by the white-rot fungus Pycnoporus coccineus.</title>
        <authorList>
            <person name="Couturier M."/>
            <person name="Navarro D."/>
            <person name="Chevret D."/>
            <person name="Henrissat B."/>
            <person name="Piumi F."/>
            <person name="Ruiz-Duenas F.J."/>
            <person name="Martinez A.T."/>
            <person name="Grigoriev I.V."/>
            <person name="Riley R."/>
            <person name="Lipzen A."/>
            <person name="Berrin J.G."/>
            <person name="Master E.R."/>
            <person name="Rosso M.N."/>
        </authorList>
    </citation>
    <scope>NUCLEOTIDE SEQUENCE [LARGE SCALE GENOMIC DNA]</scope>
    <source>
        <strain evidence="3 4">BRFM310</strain>
    </source>
</reference>
<dbReference type="STRING" id="1353009.A0A1Y2I8N4"/>
<keyword evidence="4" id="KW-1185">Reference proteome</keyword>
<dbReference type="InterPro" id="IPR041177">
    <property type="entry name" value="GEN1_C"/>
</dbReference>
<evidence type="ECO:0000313" key="3">
    <source>
        <dbReference type="EMBL" id="OSC97073.1"/>
    </source>
</evidence>
<dbReference type="InterPro" id="IPR006084">
    <property type="entry name" value="XPG/Rad2"/>
</dbReference>
<accession>A0A1Y2I8N4</accession>
<evidence type="ECO:0000313" key="4">
    <source>
        <dbReference type="Proteomes" id="UP000193067"/>
    </source>
</evidence>
<dbReference type="Pfam" id="PF18380">
    <property type="entry name" value="GEN1_C"/>
    <property type="match status" value="1"/>
</dbReference>